<dbReference type="GO" id="GO:1990115">
    <property type="term" value="P:RNA polymerase III assembly"/>
    <property type="evidence" value="ECO:0007669"/>
    <property type="project" value="TreeGrafter"/>
</dbReference>
<dbReference type="PANTHER" id="PTHR12674:SF2">
    <property type="entry name" value="PREFOLDIN SUBUNIT 5"/>
    <property type="match status" value="1"/>
</dbReference>
<dbReference type="EMBL" id="CP017556">
    <property type="protein sequence ID" value="AOW04650.1"/>
    <property type="molecule type" value="Genomic_DNA"/>
</dbReference>
<dbReference type="FunFam" id="1.10.287.370:FF:000004">
    <property type="entry name" value="Probable prefoldin subunit 5"/>
    <property type="match status" value="1"/>
</dbReference>
<dbReference type="NCBIfam" id="TIGR00293">
    <property type="entry name" value="prefoldin subunit alpha"/>
    <property type="match status" value="1"/>
</dbReference>
<reference evidence="3 4" key="1">
    <citation type="journal article" date="2016" name="PLoS ONE">
        <title>Sequence Assembly of Yarrowia lipolytica Strain W29/CLIB89 Shows Transposable Element Diversity.</title>
        <authorList>
            <person name="Magnan C."/>
            <person name="Yu J."/>
            <person name="Chang I."/>
            <person name="Jahn E."/>
            <person name="Kanomata Y."/>
            <person name="Wu J."/>
            <person name="Zeller M."/>
            <person name="Oakes M."/>
            <person name="Baldi P."/>
            <person name="Sandmeyer S."/>
        </authorList>
    </citation>
    <scope>NUCLEOTIDE SEQUENCE [LARGE SCALE GENOMIC DNA]</scope>
    <source>
        <strain evidence="4">CLIB89(W29)</strain>
    </source>
</reference>
<dbReference type="Gene3D" id="1.10.287.370">
    <property type="match status" value="1"/>
</dbReference>
<dbReference type="KEGG" id="yli:2910347"/>
<protein>
    <submittedName>
        <fullName evidence="3">Uncharacterized protein</fullName>
    </submittedName>
</protein>
<evidence type="ECO:0000313" key="3">
    <source>
        <dbReference type="EMBL" id="AOW04650.1"/>
    </source>
</evidence>
<dbReference type="VEuPathDB" id="FungiDB:YALI1_D34057g"/>
<dbReference type="OrthoDB" id="10267474at2759"/>
<comment type="similarity">
    <text evidence="1">Belongs to the prefoldin subunit alpha family.</text>
</comment>
<dbReference type="PANTHER" id="PTHR12674">
    <property type="entry name" value="PREFOLDIN SUBUNIT 5"/>
    <property type="match status" value="1"/>
</dbReference>
<dbReference type="GO" id="GO:0016272">
    <property type="term" value="C:prefoldin complex"/>
    <property type="evidence" value="ECO:0007669"/>
    <property type="project" value="InterPro"/>
</dbReference>
<evidence type="ECO:0000256" key="2">
    <source>
        <dbReference type="ARBA" id="ARBA00023186"/>
    </source>
</evidence>
<name>A0A1D8NGA7_YARLL</name>
<dbReference type="InterPro" id="IPR004127">
    <property type="entry name" value="Prefoldin_subunit_alpha"/>
</dbReference>
<dbReference type="GO" id="GO:1990113">
    <property type="term" value="P:RNA polymerase I assembly"/>
    <property type="evidence" value="ECO:0007669"/>
    <property type="project" value="TreeGrafter"/>
</dbReference>
<dbReference type="RefSeq" id="XP_503287.2">
    <property type="nucleotide sequence ID" value="XM_503287.3"/>
</dbReference>
<organism evidence="3 4">
    <name type="scientific">Yarrowia lipolytica</name>
    <name type="common">Candida lipolytica</name>
    <dbReference type="NCBI Taxonomy" id="4952"/>
    <lineage>
        <taxon>Eukaryota</taxon>
        <taxon>Fungi</taxon>
        <taxon>Dikarya</taxon>
        <taxon>Ascomycota</taxon>
        <taxon>Saccharomycotina</taxon>
        <taxon>Dipodascomycetes</taxon>
        <taxon>Dipodascales</taxon>
        <taxon>Dipodascales incertae sedis</taxon>
        <taxon>Yarrowia</taxon>
    </lineage>
</organism>
<proteinExistence type="inferred from homology"/>
<dbReference type="GeneID" id="2910347"/>
<dbReference type="Pfam" id="PF02996">
    <property type="entry name" value="Prefoldin"/>
    <property type="match status" value="1"/>
</dbReference>
<dbReference type="eggNOG" id="KOG3048">
    <property type="taxonomic scope" value="Eukaryota"/>
</dbReference>
<keyword evidence="2" id="KW-0143">Chaperone</keyword>
<dbReference type="AlphaFoldDB" id="A0A1D8NGA7"/>
<evidence type="ECO:0000313" key="4">
    <source>
        <dbReference type="Proteomes" id="UP000182444"/>
    </source>
</evidence>
<gene>
    <name evidence="3" type="ORF">YALI1_D34057g</name>
</gene>
<dbReference type="GO" id="GO:0005737">
    <property type="term" value="C:cytoplasm"/>
    <property type="evidence" value="ECO:0007669"/>
    <property type="project" value="TreeGrafter"/>
</dbReference>
<accession>A0A1D8NGA7</accession>
<dbReference type="VEuPathDB" id="FungiDB:YALI0_D25740g"/>
<sequence>MAEQTQIDLNTLSIPQLGEIKQKLMQEVEFLNSSFQKLIEAKRKFQDCQESVRGVSAEKDDTELMVPLSSSLYVPGRMSNVGKFMVDVGTGYYVEKDAEGAIAHYQKKVMTLEKNLGDLTAVAEQKGKNLEAIDQIMRQKIGEEMKKKQTQQAE</sequence>
<dbReference type="SUPFAM" id="SSF46579">
    <property type="entry name" value="Prefoldin"/>
    <property type="match status" value="1"/>
</dbReference>
<evidence type="ECO:0000256" key="1">
    <source>
        <dbReference type="ARBA" id="ARBA00010048"/>
    </source>
</evidence>
<dbReference type="InterPro" id="IPR011599">
    <property type="entry name" value="PFD_alpha_archaea"/>
</dbReference>
<dbReference type="GO" id="GO:0006457">
    <property type="term" value="P:protein folding"/>
    <property type="evidence" value="ECO:0007669"/>
    <property type="project" value="InterPro"/>
</dbReference>
<dbReference type="InterPro" id="IPR009053">
    <property type="entry name" value="Prefoldin"/>
</dbReference>
<dbReference type="Proteomes" id="UP000182444">
    <property type="component" value="Chromosome 1D"/>
</dbReference>
<dbReference type="GO" id="GO:1990114">
    <property type="term" value="P:RNA polymerase II core complex assembly"/>
    <property type="evidence" value="ECO:0007669"/>
    <property type="project" value="TreeGrafter"/>
</dbReference>
<dbReference type="CDD" id="cd23157">
    <property type="entry name" value="Prefoldin_5"/>
    <property type="match status" value="1"/>
</dbReference>
<dbReference type="GO" id="GO:0051082">
    <property type="term" value="F:unfolded protein binding"/>
    <property type="evidence" value="ECO:0007669"/>
    <property type="project" value="InterPro"/>
</dbReference>